<gene>
    <name evidence="3" type="ORF">CMQ_1262</name>
</gene>
<reference evidence="3 4" key="1">
    <citation type="journal article" date="2011" name="Proc. Natl. Acad. Sci. U.S.A.">
        <title>Genome and transcriptome analyses of the mountain pine beetle-fungal symbiont Grosmannia clavigera, a lodgepole pine pathogen.</title>
        <authorList>
            <person name="DiGuistini S."/>
            <person name="Wang Y."/>
            <person name="Liao N.Y."/>
            <person name="Taylor G."/>
            <person name="Tanguay P."/>
            <person name="Feau N."/>
            <person name="Henrissat B."/>
            <person name="Chan S.K."/>
            <person name="Hesse-Orce U."/>
            <person name="Alamouti S.M."/>
            <person name="Tsui C.K.M."/>
            <person name="Docking R.T."/>
            <person name="Levasseur A."/>
            <person name="Haridas S."/>
            <person name="Robertson G."/>
            <person name="Birol I."/>
            <person name="Holt R.A."/>
            <person name="Marra M.A."/>
            <person name="Hamelin R.C."/>
            <person name="Hirst M."/>
            <person name="Jones S.J.M."/>
            <person name="Bohlmann J."/>
            <person name="Breuil C."/>
        </authorList>
    </citation>
    <scope>NUCLEOTIDE SEQUENCE [LARGE SCALE GENOMIC DNA]</scope>
    <source>
        <strain evidence="4">kw1407 / UAMH 11150</strain>
    </source>
</reference>
<dbReference type="eggNOG" id="ENOG502RZ9X">
    <property type="taxonomic scope" value="Eukaryota"/>
</dbReference>
<feature type="domain" description="Histone deacetylase complex subunit SAP30 Sin3 binding" evidence="2">
    <location>
        <begin position="90"/>
        <end position="123"/>
    </location>
</feature>
<evidence type="ECO:0000256" key="1">
    <source>
        <dbReference type="SAM" id="MobiDB-lite"/>
    </source>
</evidence>
<dbReference type="AlphaFoldDB" id="F0XFK4"/>
<evidence type="ECO:0000313" key="4">
    <source>
        <dbReference type="Proteomes" id="UP000007796"/>
    </source>
</evidence>
<accession>F0XFK4</accession>
<evidence type="ECO:0000259" key="2">
    <source>
        <dbReference type="Pfam" id="PF13867"/>
    </source>
</evidence>
<dbReference type="HOGENOM" id="CLU_090091_0_0_1"/>
<dbReference type="EMBL" id="GL629765">
    <property type="protein sequence ID" value="EFX04334.1"/>
    <property type="molecule type" value="Genomic_DNA"/>
</dbReference>
<dbReference type="InterPro" id="IPR025718">
    <property type="entry name" value="SAP30_Sin3-bd"/>
</dbReference>
<name>F0XFK4_GROCL</name>
<dbReference type="OrthoDB" id="510958at2759"/>
<dbReference type="STRING" id="655863.F0XFK4"/>
<dbReference type="Proteomes" id="UP000007796">
    <property type="component" value="Unassembled WGS sequence"/>
</dbReference>
<dbReference type="Gene3D" id="6.10.160.20">
    <property type="match status" value="1"/>
</dbReference>
<keyword evidence="4" id="KW-1185">Reference proteome</keyword>
<feature type="region of interest" description="Disordered" evidence="1">
    <location>
        <begin position="1"/>
        <end position="26"/>
    </location>
</feature>
<sequence>MAPAKQRSGADDHKADAAAASKGRDVRLTGASREQIQWMEFERDVLHAYVRTYQIESPSAFSNDLHRWMLSQPGSIGLQSPTMRRHKALRRQSKAQLASTTRKHSNNLGVQENDVIVDFLHKVQNHEVVRLRRLRRNGSNSRGREG</sequence>
<dbReference type="GeneID" id="25974121"/>
<dbReference type="InParanoid" id="F0XFK4"/>
<feature type="compositionally biased region" description="Basic and acidic residues" evidence="1">
    <location>
        <begin position="8"/>
        <end position="26"/>
    </location>
</feature>
<dbReference type="Pfam" id="PF13867">
    <property type="entry name" value="SAP30_Sin3_bdg"/>
    <property type="match status" value="1"/>
</dbReference>
<organism evidence="4">
    <name type="scientific">Grosmannia clavigera (strain kw1407 / UAMH 11150)</name>
    <name type="common">Blue stain fungus</name>
    <name type="synonym">Graphiocladiella clavigera</name>
    <dbReference type="NCBI Taxonomy" id="655863"/>
    <lineage>
        <taxon>Eukaryota</taxon>
        <taxon>Fungi</taxon>
        <taxon>Dikarya</taxon>
        <taxon>Ascomycota</taxon>
        <taxon>Pezizomycotina</taxon>
        <taxon>Sordariomycetes</taxon>
        <taxon>Sordariomycetidae</taxon>
        <taxon>Ophiostomatales</taxon>
        <taxon>Ophiostomataceae</taxon>
        <taxon>Leptographium</taxon>
    </lineage>
</organism>
<protein>
    <recommendedName>
        <fullName evidence="2">Histone deacetylase complex subunit SAP30 Sin3 binding domain-containing protein</fullName>
    </recommendedName>
</protein>
<dbReference type="InterPro" id="IPR038291">
    <property type="entry name" value="SAP30_C_sf"/>
</dbReference>
<dbReference type="RefSeq" id="XP_014173816.1">
    <property type="nucleotide sequence ID" value="XM_014318341.1"/>
</dbReference>
<proteinExistence type="predicted"/>
<evidence type="ECO:0000313" key="3">
    <source>
        <dbReference type="EMBL" id="EFX04334.1"/>
    </source>
</evidence>